<dbReference type="RefSeq" id="WP_221276169.1">
    <property type="nucleotide sequence ID" value="NZ_JACHCA010000020.1"/>
</dbReference>
<comment type="caution">
    <text evidence="1">The sequence shown here is derived from an EMBL/GenBank/DDBJ whole genome shotgun (WGS) entry which is preliminary data.</text>
</comment>
<sequence length="160" mass="18323">MELSSNGIKLKLLDQQLKVACRDFTDIFLNYLDFDIVDMKKIVSLIPPISVNIETATLSVSINNALSKILLYKKLFGRSEIIDSHDRSIYFNDRKVSIKRAITIMAKNNIQINEGEGAIILDFLYLMAKNYNFNSTKIPESLSGYRTNEKRSKNYSKLAF</sequence>
<dbReference type="Proteomes" id="UP000548326">
    <property type="component" value="Unassembled WGS sequence"/>
</dbReference>
<proteinExistence type="predicted"/>
<protein>
    <submittedName>
        <fullName evidence="1">Uncharacterized protein</fullName>
    </submittedName>
</protein>
<dbReference type="AlphaFoldDB" id="A0A841JTE5"/>
<evidence type="ECO:0000313" key="2">
    <source>
        <dbReference type="Proteomes" id="UP000548326"/>
    </source>
</evidence>
<gene>
    <name evidence="1" type="ORF">HDF22_005252</name>
</gene>
<dbReference type="EMBL" id="JACHCA010000020">
    <property type="protein sequence ID" value="MBB6131101.1"/>
    <property type="molecule type" value="Genomic_DNA"/>
</dbReference>
<organism evidence="1 2">
    <name type="scientific">Mucilaginibacter lappiensis</name>
    <dbReference type="NCBI Taxonomy" id="354630"/>
    <lineage>
        <taxon>Bacteria</taxon>
        <taxon>Pseudomonadati</taxon>
        <taxon>Bacteroidota</taxon>
        <taxon>Sphingobacteriia</taxon>
        <taxon>Sphingobacteriales</taxon>
        <taxon>Sphingobacteriaceae</taxon>
        <taxon>Mucilaginibacter</taxon>
    </lineage>
</organism>
<reference evidence="1 2" key="1">
    <citation type="submission" date="2020-08" db="EMBL/GenBank/DDBJ databases">
        <title>Genomic Encyclopedia of Type Strains, Phase IV (KMG-V): Genome sequencing to study the core and pangenomes of soil and plant-associated prokaryotes.</title>
        <authorList>
            <person name="Whitman W."/>
        </authorList>
    </citation>
    <scope>NUCLEOTIDE SEQUENCE [LARGE SCALE GENOMIC DNA]</scope>
    <source>
        <strain evidence="1 2">MP601</strain>
    </source>
</reference>
<evidence type="ECO:0000313" key="1">
    <source>
        <dbReference type="EMBL" id="MBB6131101.1"/>
    </source>
</evidence>
<name>A0A841JTE5_9SPHI</name>
<accession>A0A841JTE5</accession>